<dbReference type="AlphaFoldDB" id="A0A8H6YIU9"/>
<gene>
    <name evidence="2" type="ORF">MVEN_00705600</name>
</gene>
<evidence type="ECO:0000313" key="3">
    <source>
        <dbReference type="Proteomes" id="UP000620124"/>
    </source>
</evidence>
<dbReference type="InterPro" id="IPR050309">
    <property type="entry name" value="Type-B_Carboxylest/Lipase"/>
</dbReference>
<dbReference type="InterPro" id="IPR002018">
    <property type="entry name" value="CarbesteraseB"/>
</dbReference>
<protein>
    <recommendedName>
        <fullName evidence="1">Carboxylesterase type B domain-containing protein</fullName>
    </recommendedName>
</protein>
<name>A0A8H6YIU9_9AGAR</name>
<dbReference type="InterPro" id="IPR029058">
    <property type="entry name" value="AB_hydrolase_fold"/>
</dbReference>
<sequence>MRRCQGAVNTANNITHFLGIRYAAPPLGERSSSSPTRLTSNLHVSQLLSGSMEEDMLPGGMSRYNGEDTIRQSNRGIVVVTIQYRLGLFAFLVGSAVKKNGALNAGLLDQDFALRWVNKHISNFGRDPAKVTIWGESAGAGSVLQQVITHDGRTEPQLFRAAIPPRVIRFLPSFLPSFPVV</sequence>
<dbReference type="Proteomes" id="UP000620124">
    <property type="component" value="Unassembled WGS sequence"/>
</dbReference>
<dbReference type="EMBL" id="JACAZI010000005">
    <property type="protein sequence ID" value="KAF7359804.1"/>
    <property type="molecule type" value="Genomic_DNA"/>
</dbReference>
<dbReference type="PANTHER" id="PTHR11559">
    <property type="entry name" value="CARBOXYLESTERASE"/>
    <property type="match status" value="1"/>
</dbReference>
<dbReference type="OrthoDB" id="408631at2759"/>
<accession>A0A8H6YIU9</accession>
<reference evidence="2" key="1">
    <citation type="submission" date="2020-05" db="EMBL/GenBank/DDBJ databases">
        <title>Mycena genomes resolve the evolution of fungal bioluminescence.</title>
        <authorList>
            <person name="Tsai I.J."/>
        </authorList>
    </citation>
    <scope>NUCLEOTIDE SEQUENCE</scope>
    <source>
        <strain evidence="2">CCC161011</strain>
    </source>
</reference>
<evidence type="ECO:0000259" key="1">
    <source>
        <dbReference type="Pfam" id="PF00135"/>
    </source>
</evidence>
<proteinExistence type="predicted"/>
<evidence type="ECO:0000313" key="2">
    <source>
        <dbReference type="EMBL" id="KAF7359804.1"/>
    </source>
</evidence>
<dbReference type="Gene3D" id="3.40.50.1820">
    <property type="entry name" value="alpha/beta hydrolase"/>
    <property type="match status" value="1"/>
</dbReference>
<dbReference type="Pfam" id="PF00135">
    <property type="entry name" value="COesterase"/>
    <property type="match status" value="1"/>
</dbReference>
<keyword evidence="3" id="KW-1185">Reference proteome</keyword>
<comment type="caution">
    <text evidence="2">The sequence shown here is derived from an EMBL/GenBank/DDBJ whole genome shotgun (WGS) entry which is preliminary data.</text>
</comment>
<organism evidence="2 3">
    <name type="scientific">Mycena venus</name>
    <dbReference type="NCBI Taxonomy" id="2733690"/>
    <lineage>
        <taxon>Eukaryota</taxon>
        <taxon>Fungi</taxon>
        <taxon>Dikarya</taxon>
        <taxon>Basidiomycota</taxon>
        <taxon>Agaricomycotina</taxon>
        <taxon>Agaricomycetes</taxon>
        <taxon>Agaricomycetidae</taxon>
        <taxon>Agaricales</taxon>
        <taxon>Marasmiineae</taxon>
        <taxon>Mycenaceae</taxon>
        <taxon>Mycena</taxon>
    </lineage>
</organism>
<dbReference type="SUPFAM" id="SSF53474">
    <property type="entry name" value="alpha/beta-Hydrolases"/>
    <property type="match status" value="1"/>
</dbReference>
<feature type="domain" description="Carboxylesterase type B" evidence="1">
    <location>
        <begin position="59"/>
        <end position="163"/>
    </location>
</feature>